<dbReference type="PANTHER" id="PTHR15152">
    <property type="entry name" value="CD70 ANTIGEN"/>
    <property type="match status" value="1"/>
</dbReference>
<dbReference type="GO" id="GO:0070062">
    <property type="term" value="C:extracellular exosome"/>
    <property type="evidence" value="ECO:0007669"/>
    <property type="project" value="TreeGrafter"/>
</dbReference>
<accession>A0A6P6EKG8</accession>
<evidence type="ECO:0000313" key="5">
    <source>
        <dbReference type="RefSeq" id="XP_004633037.2"/>
    </source>
</evidence>
<dbReference type="InterPro" id="IPR006052">
    <property type="entry name" value="TNF_dom"/>
</dbReference>
<keyword evidence="2" id="KW-1133">Transmembrane helix</keyword>
<sequence length="175" mass="19358">MEENRARCQVVIGVLSVAGVVGLVICYAVFFTRTQPEMDMAELQLNLTGPRQEPRLRWQAGPSLGRSFLHGPALVDGQLRVLRDGIYRLHIQVTLARCSPTQDVRDHSATLTVGICSASNSITLLRRDFGQDCTVDLQRLTQLASGDILCSNLTLQAQPSPNDYETFFGIQQVRS</sequence>
<dbReference type="PANTHER" id="PTHR15152:SF0">
    <property type="entry name" value="CD70 ANTIGEN"/>
    <property type="match status" value="1"/>
</dbReference>
<keyword evidence="2" id="KW-0472">Membrane</keyword>
<dbReference type="Proteomes" id="UP000515203">
    <property type="component" value="Unplaced"/>
</dbReference>
<evidence type="ECO:0000256" key="1">
    <source>
        <dbReference type="ARBA" id="ARBA00008670"/>
    </source>
</evidence>
<organism evidence="4 6">
    <name type="scientific">Octodon degus</name>
    <name type="common">Degu</name>
    <name type="synonym">Sciurus degus</name>
    <dbReference type="NCBI Taxonomy" id="10160"/>
    <lineage>
        <taxon>Eukaryota</taxon>
        <taxon>Metazoa</taxon>
        <taxon>Chordata</taxon>
        <taxon>Craniata</taxon>
        <taxon>Vertebrata</taxon>
        <taxon>Euteleostomi</taxon>
        <taxon>Mammalia</taxon>
        <taxon>Eutheria</taxon>
        <taxon>Euarchontoglires</taxon>
        <taxon>Glires</taxon>
        <taxon>Rodentia</taxon>
        <taxon>Hystricomorpha</taxon>
        <taxon>Octodontidae</taxon>
        <taxon>Octodon</taxon>
    </lineage>
</organism>
<dbReference type="OrthoDB" id="9444364at2759"/>
<protein>
    <submittedName>
        <fullName evidence="5 6">CD70 antigen</fullName>
    </submittedName>
</protein>
<dbReference type="GO" id="GO:0005164">
    <property type="term" value="F:tumor necrosis factor receptor binding"/>
    <property type="evidence" value="ECO:0007669"/>
    <property type="project" value="InterPro"/>
</dbReference>
<dbReference type="GeneID" id="101575701"/>
<dbReference type="CTD" id="970"/>
<evidence type="ECO:0000313" key="6">
    <source>
        <dbReference type="RefSeq" id="XP_023572811.1"/>
    </source>
</evidence>
<name>A0A6P6EKG8_OCTDE</name>
<dbReference type="SUPFAM" id="SSF49842">
    <property type="entry name" value="TNF-like"/>
    <property type="match status" value="1"/>
</dbReference>
<keyword evidence="4" id="KW-1185">Reference proteome</keyword>
<dbReference type="GO" id="GO:0005886">
    <property type="term" value="C:plasma membrane"/>
    <property type="evidence" value="ECO:0007669"/>
    <property type="project" value="TreeGrafter"/>
</dbReference>
<dbReference type="GO" id="GO:0033209">
    <property type="term" value="P:tumor necrosis factor-mediated signaling pathway"/>
    <property type="evidence" value="ECO:0007669"/>
    <property type="project" value="InterPro"/>
</dbReference>
<dbReference type="InterPro" id="IPR042374">
    <property type="entry name" value="CD70"/>
</dbReference>
<feature type="domain" description="THD" evidence="3">
    <location>
        <begin position="39"/>
        <end position="173"/>
    </location>
</feature>
<comment type="similarity">
    <text evidence="1">Belongs to the tumor necrosis factor family.</text>
</comment>
<evidence type="ECO:0000313" key="7">
    <source>
        <dbReference type="RefSeq" id="XP_023572812.1"/>
    </source>
</evidence>
<dbReference type="RefSeq" id="XP_023572811.1">
    <property type="nucleotide sequence ID" value="XM_023717043.1"/>
</dbReference>
<reference evidence="5 6" key="1">
    <citation type="submission" date="2025-04" db="UniProtKB">
        <authorList>
            <consortium name="RefSeq"/>
        </authorList>
    </citation>
    <scope>IDENTIFICATION</scope>
</reference>
<dbReference type="Gene3D" id="2.60.120.40">
    <property type="match status" value="1"/>
</dbReference>
<dbReference type="SMART" id="SM00207">
    <property type="entry name" value="TNF"/>
    <property type="match status" value="1"/>
</dbReference>
<dbReference type="AlphaFoldDB" id="A0A6P6EKG8"/>
<dbReference type="RefSeq" id="XP_004633037.2">
    <property type="nucleotide sequence ID" value="XM_004632980.3"/>
</dbReference>
<dbReference type="PROSITE" id="PS50049">
    <property type="entry name" value="THD_2"/>
    <property type="match status" value="1"/>
</dbReference>
<feature type="transmembrane region" description="Helical" evidence="2">
    <location>
        <begin position="12"/>
        <end position="30"/>
    </location>
</feature>
<evidence type="ECO:0000259" key="3">
    <source>
        <dbReference type="PROSITE" id="PS50049"/>
    </source>
</evidence>
<dbReference type="InterPro" id="IPR008983">
    <property type="entry name" value="Tumour_necrosis_fac-like_dom"/>
</dbReference>
<gene>
    <name evidence="5 6 7" type="primary">Cd70</name>
</gene>
<evidence type="ECO:0000313" key="4">
    <source>
        <dbReference type="Proteomes" id="UP000515203"/>
    </source>
</evidence>
<dbReference type="GO" id="GO:0006955">
    <property type="term" value="P:immune response"/>
    <property type="evidence" value="ECO:0007669"/>
    <property type="project" value="InterPro"/>
</dbReference>
<proteinExistence type="inferred from homology"/>
<keyword evidence="2" id="KW-0812">Transmembrane</keyword>
<evidence type="ECO:0000256" key="2">
    <source>
        <dbReference type="SAM" id="Phobius"/>
    </source>
</evidence>
<dbReference type="RefSeq" id="XP_023572812.1">
    <property type="nucleotide sequence ID" value="XM_023717044.1"/>
</dbReference>